<reference evidence="1" key="1">
    <citation type="submission" date="2024-06" db="EMBL/GenBank/DDBJ databases">
        <title>High activity and specificity of bacteriophage cocktails against carbapenem-resistant Klebsiella pneumoniae belonging to high-risk clones CG258 and ST307.</title>
        <authorList>
            <person name="Jimenez Quiceno J."/>
            <person name="Salazar Ospina L."/>
            <person name="Tellez Carrasquilla S."/>
        </authorList>
    </citation>
    <scope>NUCLEOTIDE SEQUENCE</scope>
</reference>
<proteinExistence type="predicted"/>
<evidence type="ECO:0000313" key="1">
    <source>
        <dbReference type="EMBL" id="XCI78058.1"/>
    </source>
</evidence>
<organism evidence="1">
    <name type="scientific">Klebsiella phage FKP3</name>
    <dbReference type="NCBI Taxonomy" id="3231233"/>
    <lineage>
        <taxon>Viruses</taxon>
        <taxon>Duplodnaviria</taxon>
        <taxon>Heunggongvirae</taxon>
        <taxon>Uroviricota</taxon>
        <taxon>Caudoviricetes</taxon>
        <taxon>Stephanstirmvirinae</taxon>
        <taxon>Justusliebigvirus</taxon>
    </lineage>
</organism>
<dbReference type="EMBL" id="PP895363">
    <property type="protein sequence ID" value="XCI78058.1"/>
    <property type="molecule type" value="Genomic_DNA"/>
</dbReference>
<name>A0AAU8HZA5_9CAUD</name>
<accession>A0AAU8HZA5</accession>
<sequence length="208" mass="23199">MTVSVDHVTEWDTINEDVRSLLIEDFKSSVNIVKLLYIITNEKKKIDQAMIYLAKNRLISTATGAYLDEIGEELGVERNGSTDEEYRVILKIRSYRVASAGTRPDIIDIFSRFTGSQETDINTYVGLKKSVDVFFYNYCLDSDNAIEELTNIFPILSSYRLGGKTGISFGFNSTVKTDTPDGLGGFGSLYVNSNGTEGRMPTMLVQIP</sequence>
<protein>
    <submittedName>
        <fullName evidence="1">Baseplate protein</fullName>
    </submittedName>
</protein>